<feature type="transmembrane region" description="Helical" evidence="1">
    <location>
        <begin position="462"/>
        <end position="489"/>
    </location>
</feature>
<dbReference type="Proteomes" id="UP000187059">
    <property type="component" value="Chromosome"/>
</dbReference>
<dbReference type="Gene3D" id="1.20.1640.10">
    <property type="entry name" value="Multidrug efflux transporter AcrB transmembrane domain"/>
    <property type="match status" value="2"/>
</dbReference>
<feature type="transmembrane region" description="Helical" evidence="1">
    <location>
        <begin position="520"/>
        <end position="538"/>
    </location>
</feature>
<reference evidence="2 3" key="1">
    <citation type="submission" date="2016-04" db="EMBL/GenBank/DDBJ databases">
        <title>Deep-sea bacteria in the southern Pacific.</title>
        <authorList>
            <person name="Tang K."/>
        </authorList>
    </citation>
    <scope>NUCLEOTIDE SEQUENCE [LARGE SCALE GENOMIC DNA]</scope>
    <source>
        <strain evidence="2 3">JLT2014</strain>
    </source>
</reference>
<feature type="transmembrane region" description="Helical" evidence="1">
    <location>
        <begin position="334"/>
        <end position="352"/>
    </location>
</feature>
<dbReference type="EMBL" id="CP015093">
    <property type="protein sequence ID" value="APZ52263.1"/>
    <property type="molecule type" value="Genomic_DNA"/>
</dbReference>
<dbReference type="PANTHER" id="PTHR32063:SF18">
    <property type="entry name" value="CATION EFFLUX SYSTEM PROTEIN"/>
    <property type="match status" value="1"/>
</dbReference>
<dbReference type="PRINTS" id="PR00702">
    <property type="entry name" value="ACRIFLAVINRP"/>
</dbReference>
<feature type="transmembrane region" description="Helical" evidence="1">
    <location>
        <begin position="387"/>
        <end position="409"/>
    </location>
</feature>
<dbReference type="Pfam" id="PF00873">
    <property type="entry name" value="ACR_tran"/>
    <property type="match status" value="1"/>
</dbReference>
<keyword evidence="3" id="KW-1185">Reference proteome</keyword>
<dbReference type="Gene3D" id="3.30.70.1430">
    <property type="entry name" value="Multidrug efflux transporter AcrB pore domain"/>
    <property type="match status" value="2"/>
</dbReference>
<dbReference type="InterPro" id="IPR027463">
    <property type="entry name" value="AcrB_DN_DC_subdom"/>
</dbReference>
<dbReference type="GO" id="GO:0005886">
    <property type="term" value="C:plasma membrane"/>
    <property type="evidence" value="ECO:0007669"/>
    <property type="project" value="TreeGrafter"/>
</dbReference>
<proteinExistence type="predicted"/>
<dbReference type="SUPFAM" id="SSF82866">
    <property type="entry name" value="Multidrug efflux transporter AcrB transmembrane domain"/>
    <property type="match status" value="1"/>
</dbReference>
<dbReference type="SUPFAM" id="SSF82693">
    <property type="entry name" value="Multidrug efflux transporter AcrB pore domain, PN1, PN2, PC1 and PC2 subdomains"/>
    <property type="match status" value="2"/>
</dbReference>
<dbReference type="Gene3D" id="3.30.2090.10">
    <property type="entry name" value="Multidrug efflux transporter AcrB TolC docking domain, DN and DC subdomains"/>
    <property type="match status" value="2"/>
</dbReference>
<dbReference type="PROSITE" id="PS51257">
    <property type="entry name" value="PROKAR_LIPOPROTEIN"/>
    <property type="match status" value="1"/>
</dbReference>
<dbReference type="Gene3D" id="3.30.70.1440">
    <property type="entry name" value="Multidrug efflux transporter AcrB pore domain"/>
    <property type="match status" value="1"/>
</dbReference>
<feature type="transmembrane region" description="Helical" evidence="1">
    <location>
        <begin position="359"/>
        <end position="381"/>
    </location>
</feature>
<feature type="transmembrane region" description="Helical" evidence="1">
    <location>
        <begin position="12"/>
        <end position="29"/>
    </location>
</feature>
<dbReference type="Gene3D" id="3.30.70.1320">
    <property type="entry name" value="Multidrug efflux transporter AcrB pore domain like"/>
    <property type="match status" value="1"/>
</dbReference>
<gene>
    <name evidence="2" type="ORF">Ga0080574_TMP1929</name>
</gene>
<sequence>MNIARRSIDSALLIWLLILSCIFGGWWGYANIGRLEDPSFTIKAAVVTTTYPGASAAQVAQEVTEPLESAIQQMAEVDTLTSTNMPGYSRISVDIVSSYPGSELSQLWDVLRRRVSDASGDLPEGANAPVVNDGFGDVYGLYFAVTAPGFSDAEIHEIGTFLRRELLTIDGVADVLLAGLPEEAIFIQPDMPIVSNLGISPDAIVGQVQSATRVVETGSLRSGDGRLPFDMPEGTDSLAALAELTVTIGDQVLHLTDIADVSRGRVEAPRQIIRFNGEEAFTLGVAGISSQNIVTTGERVDMRLAELVEELPHGVDVHPIYRQHEIVDRASTDFVWNLAASVAIVVVVLAIFMGLRAAIVVGATLLLTVVGTFFFMGIFAIEMERISLGALIIAMGMLVDNAIVVAEGMQVKMLAGRSSRDAADEAVGRVQIPLLGATVIGIMAFSGIGLSPDSTGEFLFSLFAVVGISLLLSWVLALTVTPLLAHYFFRRGDGDGSEQYSGPIFRGYARMLRLAIRARWVVVAGLLGTTIFCFWAFGQVESQFFPYSNTPQFYAHYTLPRGTDIATVAEHMERAEQWLLARDDVASVSTFLGSGATRFMLTYSAHEPMPNYGHFIIRTRDVSQIPTLRVELREYAAEVMPEGELRTERPAFGPGGGAAIEARLSGPDPAVLRGLAHKVDAAMATSSSDVVDLRTDWREWEPVLVPQYATRRAQAAGLTRADVAEAILMGSEGVAIAVYRERDRQIPIVIRGRHASDAINVLNQIVWSDAAGGIFRWGRLSTGSRSNHATRSSIAATAFRP</sequence>
<dbReference type="GO" id="GO:0042910">
    <property type="term" value="F:xenobiotic transmembrane transporter activity"/>
    <property type="evidence" value="ECO:0007669"/>
    <property type="project" value="TreeGrafter"/>
</dbReference>
<name>A0A1P8US78_9RHOB</name>
<evidence type="ECO:0000313" key="2">
    <source>
        <dbReference type="EMBL" id="APZ52263.1"/>
    </source>
</evidence>
<dbReference type="PANTHER" id="PTHR32063">
    <property type="match status" value="1"/>
</dbReference>
<dbReference type="KEGG" id="paby:Ga0080574_TMP1929"/>
<dbReference type="STRING" id="1250539.Ga0080574_TMP1929"/>
<evidence type="ECO:0000256" key="1">
    <source>
        <dbReference type="SAM" id="Phobius"/>
    </source>
</evidence>
<organism evidence="2 3">
    <name type="scientific">Salipiger abyssi</name>
    <dbReference type="NCBI Taxonomy" id="1250539"/>
    <lineage>
        <taxon>Bacteria</taxon>
        <taxon>Pseudomonadati</taxon>
        <taxon>Pseudomonadota</taxon>
        <taxon>Alphaproteobacteria</taxon>
        <taxon>Rhodobacterales</taxon>
        <taxon>Roseobacteraceae</taxon>
        <taxon>Salipiger</taxon>
    </lineage>
</organism>
<keyword evidence="1" id="KW-1133">Transmembrane helix</keyword>
<dbReference type="RefSeq" id="WP_335743523.1">
    <property type="nucleotide sequence ID" value="NZ_CP015093.1"/>
</dbReference>
<dbReference type="InterPro" id="IPR001036">
    <property type="entry name" value="Acrflvin-R"/>
</dbReference>
<accession>A0A1P8US78</accession>
<protein>
    <submittedName>
        <fullName evidence="2">Cation/multidrug efflux pump</fullName>
    </submittedName>
</protein>
<keyword evidence="1" id="KW-0472">Membrane</keyword>
<dbReference type="AlphaFoldDB" id="A0A1P8US78"/>
<keyword evidence="1" id="KW-0812">Transmembrane</keyword>
<evidence type="ECO:0000313" key="3">
    <source>
        <dbReference type="Proteomes" id="UP000187059"/>
    </source>
</evidence>
<feature type="transmembrane region" description="Helical" evidence="1">
    <location>
        <begin position="430"/>
        <end position="450"/>
    </location>
</feature>